<dbReference type="EMBL" id="JACBZN010000001">
    <property type="protein sequence ID" value="NYI39546.1"/>
    <property type="molecule type" value="Genomic_DNA"/>
</dbReference>
<dbReference type="EMBL" id="JACWMT010000001">
    <property type="protein sequence ID" value="MBD1269797.1"/>
    <property type="molecule type" value="Genomic_DNA"/>
</dbReference>
<evidence type="ECO:0000313" key="1">
    <source>
        <dbReference type="EMBL" id="MBD1269797.1"/>
    </source>
</evidence>
<evidence type="ECO:0000313" key="4">
    <source>
        <dbReference type="Proteomes" id="UP000659061"/>
    </source>
</evidence>
<accession>A0A8I0KID4</accession>
<sequence length="132" mass="14851">MSLPVIDALRGPRSRRDRIGRVYVVSTSELDSVLRHLGPHEVVSHEGLASHVVRGTTRPVGWLRLVGRPRHVPCGDVDRTEIDLPNGRAWIDRELGTQRVVVRTWAPRDGSELDHTLWWQGHSVAARQLHAA</sequence>
<comment type="caution">
    <text evidence="1">The sequence shown here is derived from an EMBL/GenBank/DDBJ whole genome shotgun (WGS) entry which is preliminary data.</text>
</comment>
<reference evidence="1" key="2">
    <citation type="submission" date="2020-09" db="EMBL/GenBank/DDBJ databases">
        <title>Novel species in genus Aeromicrobium.</title>
        <authorList>
            <person name="Zhang G."/>
        </authorList>
    </citation>
    <scope>NUCLEOTIDE SEQUENCE</scope>
    <source>
        <strain evidence="1">SSW1-57</strain>
    </source>
</reference>
<reference evidence="2 3" key="1">
    <citation type="submission" date="2020-07" db="EMBL/GenBank/DDBJ databases">
        <title>Sequencing the genomes of 1000 actinobacteria strains.</title>
        <authorList>
            <person name="Klenk H.-P."/>
        </authorList>
    </citation>
    <scope>NUCLEOTIDE SEQUENCE [LARGE SCALE GENOMIC DNA]</scope>
    <source>
        <strain evidence="2 3">DSM 19087</strain>
    </source>
</reference>
<evidence type="ECO:0000313" key="2">
    <source>
        <dbReference type="EMBL" id="NYI39546.1"/>
    </source>
</evidence>
<dbReference type="Proteomes" id="UP000587211">
    <property type="component" value="Unassembled WGS sequence"/>
</dbReference>
<organism evidence="1 4">
    <name type="scientific">Aeromicrobium tamlense</name>
    <dbReference type="NCBI Taxonomy" id="375541"/>
    <lineage>
        <taxon>Bacteria</taxon>
        <taxon>Bacillati</taxon>
        <taxon>Actinomycetota</taxon>
        <taxon>Actinomycetes</taxon>
        <taxon>Propionibacteriales</taxon>
        <taxon>Nocardioidaceae</taxon>
        <taxon>Aeromicrobium</taxon>
    </lineage>
</organism>
<dbReference type="RefSeq" id="WP_179427289.1">
    <property type="nucleotide sequence ID" value="NZ_BAAAMP010000002.1"/>
</dbReference>
<keyword evidence="3" id="KW-1185">Reference proteome</keyword>
<evidence type="ECO:0000313" key="3">
    <source>
        <dbReference type="Proteomes" id="UP000587211"/>
    </source>
</evidence>
<dbReference type="AlphaFoldDB" id="A0A8I0KID4"/>
<protein>
    <submittedName>
        <fullName evidence="1">Uncharacterized protein</fullName>
    </submittedName>
</protein>
<name>A0A8I0KID4_9ACTN</name>
<gene>
    <name evidence="2" type="ORF">BJ975_002921</name>
    <name evidence="1" type="ORF">IDH50_06130</name>
</gene>
<proteinExistence type="predicted"/>
<dbReference type="Proteomes" id="UP000659061">
    <property type="component" value="Unassembled WGS sequence"/>
</dbReference>